<feature type="transmembrane region" description="Helical" evidence="1">
    <location>
        <begin position="37"/>
        <end position="53"/>
    </location>
</feature>
<keyword evidence="1" id="KW-1133">Transmembrane helix</keyword>
<feature type="transmembrane region" description="Helical" evidence="1">
    <location>
        <begin position="103"/>
        <end position="125"/>
    </location>
</feature>
<dbReference type="InterPro" id="IPR010397">
    <property type="entry name" value="DUF996"/>
</dbReference>
<reference evidence="2 3" key="1">
    <citation type="journal article" date="2008" name="J. Bacteriol.">
        <title>The complete genome sequence of Thermococcus onnurineus NA1 reveals a mixed heterotrophic and carboxydotrophic metabolism.</title>
        <authorList>
            <person name="Lee H.S."/>
            <person name="Kang S.G."/>
            <person name="Bae S.S."/>
            <person name="Lim J.K."/>
            <person name="Cho Y."/>
            <person name="Kim Y.J."/>
            <person name="Jeon J.H."/>
            <person name="Cha S.S."/>
            <person name="Kwon K.K."/>
            <person name="Kim H.T."/>
            <person name="Park C.J."/>
            <person name="Lee H.W."/>
            <person name="Kim S.I."/>
            <person name="Chun J."/>
            <person name="Colwell R.R."/>
            <person name="Kim S.J."/>
            <person name="Lee J.H."/>
        </authorList>
    </citation>
    <scope>NUCLEOTIDE SEQUENCE [LARGE SCALE GENOMIC DNA]</scope>
    <source>
        <strain evidence="2 3">NA1</strain>
    </source>
</reference>
<evidence type="ECO:0000313" key="3">
    <source>
        <dbReference type="Proteomes" id="UP000002727"/>
    </source>
</evidence>
<feature type="transmembrane region" description="Helical" evidence="1">
    <location>
        <begin position="12"/>
        <end position="31"/>
    </location>
</feature>
<feature type="transmembrane region" description="Helical" evidence="1">
    <location>
        <begin position="148"/>
        <end position="174"/>
    </location>
</feature>
<dbReference type="KEGG" id="ton:TON_0485"/>
<keyword evidence="1" id="KW-0812">Transmembrane</keyword>
<dbReference type="eggNOG" id="arCOG01644">
    <property type="taxonomic scope" value="Archaea"/>
</dbReference>
<accession>B6YU29</accession>
<protein>
    <submittedName>
        <fullName evidence="2">Hypothetical membrane protein, conserved</fullName>
    </submittedName>
</protein>
<keyword evidence="3" id="KW-1185">Reference proteome</keyword>
<dbReference type="Proteomes" id="UP000002727">
    <property type="component" value="Chromosome"/>
</dbReference>
<keyword evidence="1" id="KW-0472">Membrane</keyword>
<dbReference type="EMBL" id="CP000855">
    <property type="protein sequence ID" value="ACJ15971.1"/>
    <property type="molecule type" value="Genomic_DNA"/>
</dbReference>
<organism evidence="2 3">
    <name type="scientific">Thermococcus onnurineus (strain NA1)</name>
    <dbReference type="NCBI Taxonomy" id="523850"/>
    <lineage>
        <taxon>Archaea</taxon>
        <taxon>Methanobacteriati</taxon>
        <taxon>Methanobacteriota</taxon>
        <taxon>Thermococci</taxon>
        <taxon>Thermococcales</taxon>
        <taxon>Thermococcaceae</taxon>
        <taxon>Thermococcus</taxon>
    </lineage>
</organism>
<dbReference type="AlphaFoldDB" id="B6YU29"/>
<proteinExistence type="predicted"/>
<dbReference type="HOGENOM" id="CLU_105758_1_0_2"/>
<dbReference type="RefSeq" id="WP_012571443.1">
    <property type="nucleotide sequence ID" value="NC_011529.1"/>
</dbReference>
<gene>
    <name evidence="2" type="ordered locus">TON_0485</name>
</gene>
<feature type="transmembrane region" description="Helical" evidence="1">
    <location>
        <begin position="65"/>
        <end position="91"/>
    </location>
</feature>
<dbReference type="Pfam" id="PF06195">
    <property type="entry name" value="DUF996"/>
    <property type="match status" value="1"/>
</dbReference>
<dbReference type="PATRIC" id="fig|523850.10.peg.486"/>
<name>B6YU29_THEON</name>
<dbReference type="STRING" id="523850.TON_0485"/>
<dbReference type="GeneID" id="7016781"/>
<evidence type="ECO:0000313" key="2">
    <source>
        <dbReference type="EMBL" id="ACJ15971.1"/>
    </source>
</evidence>
<dbReference type="OrthoDB" id="86307at2157"/>
<evidence type="ECO:0000256" key="1">
    <source>
        <dbReference type="SAM" id="Phobius"/>
    </source>
</evidence>
<sequence length="194" mass="21451">MAIDVRNEKNFGLWGSILALVAAFMGAIPYIGVFGSTLSLIAFILVLLALKGIGDKVGDERPFKYYLYSVIVAIAGVVFAIVLILIGAITLPKGGMNEPYETFGIGMVLLGIILIIAVFILAVYFQKQAWEVMYEITGVEEFQKTAKWLWWGALTLIILIGSILLLIAAIYQIIAFSNMPEELEFRGTYRSPIY</sequence>